<gene>
    <name evidence="2" type="ORF">K0M31_010024</name>
</gene>
<protein>
    <submittedName>
        <fullName evidence="2">Uncharacterized protein</fullName>
    </submittedName>
</protein>
<dbReference type="AlphaFoldDB" id="A0AA40FMN1"/>
<feature type="compositionally biased region" description="Basic and acidic residues" evidence="1">
    <location>
        <begin position="33"/>
        <end position="42"/>
    </location>
</feature>
<sequence>MCIRMLADAAVMDGEGTLGRGHGNGGRGLRRQRSLEWRERRGYGPSAQSSSDDEENSRHAVGAASVSSAGRGARSPGQVFASLLAQQYGSE</sequence>
<feature type="compositionally biased region" description="Gly residues" evidence="1">
    <location>
        <begin position="16"/>
        <end position="27"/>
    </location>
</feature>
<dbReference type="Proteomes" id="UP001177670">
    <property type="component" value="Unassembled WGS sequence"/>
</dbReference>
<organism evidence="2 3">
    <name type="scientific">Melipona bicolor</name>
    <dbReference type="NCBI Taxonomy" id="60889"/>
    <lineage>
        <taxon>Eukaryota</taxon>
        <taxon>Metazoa</taxon>
        <taxon>Ecdysozoa</taxon>
        <taxon>Arthropoda</taxon>
        <taxon>Hexapoda</taxon>
        <taxon>Insecta</taxon>
        <taxon>Pterygota</taxon>
        <taxon>Neoptera</taxon>
        <taxon>Endopterygota</taxon>
        <taxon>Hymenoptera</taxon>
        <taxon>Apocrita</taxon>
        <taxon>Aculeata</taxon>
        <taxon>Apoidea</taxon>
        <taxon>Anthophila</taxon>
        <taxon>Apidae</taxon>
        <taxon>Melipona</taxon>
    </lineage>
</organism>
<proteinExistence type="predicted"/>
<feature type="compositionally biased region" description="Low complexity" evidence="1">
    <location>
        <begin position="59"/>
        <end position="75"/>
    </location>
</feature>
<evidence type="ECO:0000256" key="1">
    <source>
        <dbReference type="SAM" id="MobiDB-lite"/>
    </source>
</evidence>
<dbReference type="EMBL" id="JAHYIQ010000025">
    <property type="protein sequence ID" value="KAK1121713.1"/>
    <property type="molecule type" value="Genomic_DNA"/>
</dbReference>
<keyword evidence="3" id="KW-1185">Reference proteome</keyword>
<name>A0AA40FMN1_9HYME</name>
<evidence type="ECO:0000313" key="3">
    <source>
        <dbReference type="Proteomes" id="UP001177670"/>
    </source>
</evidence>
<accession>A0AA40FMN1</accession>
<comment type="caution">
    <text evidence="2">The sequence shown here is derived from an EMBL/GenBank/DDBJ whole genome shotgun (WGS) entry which is preliminary data.</text>
</comment>
<reference evidence="2" key="1">
    <citation type="submission" date="2021-10" db="EMBL/GenBank/DDBJ databases">
        <title>Melipona bicolor Genome sequencing and assembly.</title>
        <authorList>
            <person name="Araujo N.S."/>
            <person name="Arias M.C."/>
        </authorList>
    </citation>
    <scope>NUCLEOTIDE SEQUENCE</scope>
    <source>
        <strain evidence="2">USP_2M_L1-L4_2017</strain>
        <tissue evidence="2">Whole body</tissue>
    </source>
</reference>
<feature type="region of interest" description="Disordered" evidence="1">
    <location>
        <begin position="13"/>
        <end position="75"/>
    </location>
</feature>
<evidence type="ECO:0000313" key="2">
    <source>
        <dbReference type="EMBL" id="KAK1121713.1"/>
    </source>
</evidence>